<feature type="region of interest" description="Disordered" evidence="1">
    <location>
        <begin position="228"/>
        <end position="270"/>
    </location>
</feature>
<reference evidence="2" key="1">
    <citation type="journal article" date="2022" name="Int. J. Mol. Sci.">
        <title>Draft Genome of Tanacetum Coccineum: Genomic Comparison of Closely Related Tanacetum-Family Plants.</title>
        <authorList>
            <person name="Yamashiro T."/>
            <person name="Shiraishi A."/>
            <person name="Nakayama K."/>
            <person name="Satake H."/>
        </authorList>
    </citation>
    <scope>NUCLEOTIDE SEQUENCE</scope>
</reference>
<comment type="caution">
    <text evidence="2">The sequence shown here is derived from an EMBL/GenBank/DDBJ whole genome shotgun (WGS) entry which is preliminary data.</text>
</comment>
<proteinExistence type="predicted"/>
<keyword evidence="3" id="KW-1185">Reference proteome</keyword>
<reference evidence="2" key="2">
    <citation type="submission" date="2022-01" db="EMBL/GenBank/DDBJ databases">
        <authorList>
            <person name="Yamashiro T."/>
            <person name="Shiraishi A."/>
            <person name="Satake H."/>
            <person name="Nakayama K."/>
        </authorList>
    </citation>
    <scope>NUCLEOTIDE SEQUENCE</scope>
</reference>
<feature type="compositionally biased region" description="Polar residues" evidence="1">
    <location>
        <begin position="257"/>
        <end position="270"/>
    </location>
</feature>
<gene>
    <name evidence="2" type="ORF">Tco_0624784</name>
</gene>
<dbReference type="EMBL" id="BQNB010008584">
    <property type="protein sequence ID" value="GJS51422.1"/>
    <property type="molecule type" value="Genomic_DNA"/>
</dbReference>
<sequence length="270" mass="30577">MANLPPPNNDPNELIPDQPPAAPIGFVPQWIGWQDPNNNNRWLDEDDDEEPEEDETDEDNNEEIEEEDEGIEDEEEEEIVAEEEAEIIYPYDEAGLNNRPPPTSDDESKFAPSVIPVFDAENRPIPPIIHFSSTYERGESSSAREILKDISKVSPLGPVPPTIGTAMSRIRKFNEQMRERSEVDERIVKKINKNDLRIRMVGRDAMNLVREDSRRSLELVEWEAGARNVAMADDDVEDDDVKDDDDIDDDVADPSDPQSSEPLGSPRDSQ</sequence>
<feature type="region of interest" description="Disordered" evidence="1">
    <location>
        <begin position="1"/>
        <end position="110"/>
    </location>
</feature>
<feature type="compositionally biased region" description="Acidic residues" evidence="1">
    <location>
        <begin position="232"/>
        <end position="253"/>
    </location>
</feature>
<protein>
    <submittedName>
        <fullName evidence="2">Uncharacterized protein</fullName>
    </submittedName>
</protein>
<dbReference type="Proteomes" id="UP001151760">
    <property type="component" value="Unassembled WGS sequence"/>
</dbReference>
<accession>A0ABQ4WEX2</accession>
<evidence type="ECO:0000313" key="2">
    <source>
        <dbReference type="EMBL" id="GJS51422.1"/>
    </source>
</evidence>
<evidence type="ECO:0000313" key="3">
    <source>
        <dbReference type="Proteomes" id="UP001151760"/>
    </source>
</evidence>
<feature type="compositionally biased region" description="Acidic residues" evidence="1">
    <location>
        <begin position="44"/>
        <end position="86"/>
    </location>
</feature>
<evidence type="ECO:0000256" key="1">
    <source>
        <dbReference type="SAM" id="MobiDB-lite"/>
    </source>
</evidence>
<organism evidence="2 3">
    <name type="scientific">Tanacetum coccineum</name>
    <dbReference type="NCBI Taxonomy" id="301880"/>
    <lineage>
        <taxon>Eukaryota</taxon>
        <taxon>Viridiplantae</taxon>
        <taxon>Streptophyta</taxon>
        <taxon>Embryophyta</taxon>
        <taxon>Tracheophyta</taxon>
        <taxon>Spermatophyta</taxon>
        <taxon>Magnoliopsida</taxon>
        <taxon>eudicotyledons</taxon>
        <taxon>Gunneridae</taxon>
        <taxon>Pentapetalae</taxon>
        <taxon>asterids</taxon>
        <taxon>campanulids</taxon>
        <taxon>Asterales</taxon>
        <taxon>Asteraceae</taxon>
        <taxon>Asteroideae</taxon>
        <taxon>Anthemideae</taxon>
        <taxon>Anthemidinae</taxon>
        <taxon>Tanacetum</taxon>
    </lineage>
</organism>
<name>A0ABQ4WEX2_9ASTR</name>